<sequence>MDYKTFVSNLSLMKKKQLRLMVPWLLIGHDDSIYTFDFDSIECGIYHSFTIVHSRTFKQPIHPEKYAL</sequence>
<evidence type="ECO:0000313" key="2">
    <source>
        <dbReference type="Proteomes" id="UP000790347"/>
    </source>
</evidence>
<dbReference type="EMBL" id="ASGP02000002">
    <property type="protein sequence ID" value="KAH9522350.1"/>
    <property type="molecule type" value="Genomic_DNA"/>
</dbReference>
<proteinExistence type="predicted"/>
<dbReference type="Proteomes" id="UP000790347">
    <property type="component" value="Unassembled WGS sequence"/>
</dbReference>
<accession>A0A922I6L0</accession>
<reference evidence="1" key="1">
    <citation type="submission" date="2013-05" db="EMBL/GenBank/DDBJ databases">
        <authorList>
            <person name="Yim A.K.Y."/>
            <person name="Chan T.F."/>
            <person name="Ji K.M."/>
            <person name="Liu X.Y."/>
            <person name="Zhou J.W."/>
            <person name="Li R.Q."/>
            <person name="Yang K.Y."/>
            <person name="Li J."/>
            <person name="Li M."/>
            <person name="Law P.T.W."/>
            <person name="Wu Y.L."/>
            <person name="Cai Z.L."/>
            <person name="Qin H."/>
            <person name="Bao Y."/>
            <person name="Leung R.K.K."/>
            <person name="Ng P.K.S."/>
            <person name="Zou J."/>
            <person name="Zhong X.J."/>
            <person name="Ran P.X."/>
            <person name="Zhong N.S."/>
            <person name="Liu Z.G."/>
            <person name="Tsui S.K.W."/>
        </authorList>
    </citation>
    <scope>NUCLEOTIDE SEQUENCE</scope>
    <source>
        <strain evidence="1">Derf</strain>
        <tissue evidence="1">Whole organism</tissue>
    </source>
</reference>
<name>A0A922I6L0_DERFA</name>
<evidence type="ECO:0000313" key="1">
    <source>
        <dbReference type="EMBL" id="KAH9522350.1"/>
    </source>
</evidence>
<reference evidence="1" key="2">
    <citation type="journal article" date="2022" name="Res Sq">
        <title>Comparative Genomics Reveals Insights into the Divergent Evolution of Astigmatic Mites and Household Pest Adaptations.</title>
        <authorList>
            <person name="Xiong Q."/>
            <person name="Wan A.T.-Y."/>
            <person name="Liu X.-Y."/>
            <person name="Fung C.S.-H."/>
            <person name="Xiao X."/>
            <person name="Malainual N."/>
            <person name="Hou J."/>
            <person name="Wang L."/>
            <person name="Wang M."/>
            <person name="Yang K."/>
            <person name="Cui Y."/>
            <person name="Leung E."/>
            <person name="Nong W."/>
            <person name="Shin S.-K."/>
            <person name="Au S."/>
            <person name="Jeong K.Y."/>
            <person name="Chew F.T."/>
            <person name="Hui J."/>
            <person name="Leung T.F."/>
            <person name="Tungtrongchitr A."/>
            <person name="Zhong N."/>
            <person name="Liu Z."/>
            <person name="Tsui S."/>
        </authorList>
    </citation>
    <scope>NUCLEOTIDE SEQUENCE</scope>
    <source>
        <strain evidence="1">Derf</strain>
        <tissue evidence="1">Whole organism</tissue>
    </source>
</reference>
<comment type="caution">
    <text evidence="1">The sequence shown here is derived from an EMBL/GenBank/DDBJ whole genome shotgun (WGS) entry which is preliminary data.</text>
</comment>
<dbReference type="AlphaFoldDB" id="A0A922I6L0"/>
<keyword evidence="2" id="KW-1185">Reference proteome</keyword>
<protein>
    <submittedName>
        <fullName evidence="1">Uncharacterized protein</fullName>
    </submittedName>
</protein>
<organism evidence="1 2">
    <name type="scientific">Dermatophagoides farinae</name>
    <name type="common">American house dust mite</name>
    <dbReference type="NCBI Taxonomy" id="6954"/>
    <lineage>
        <taxon>Eukaryota</taxon>
        <taxon>Metazoa</taxon>
        <taxon>Ecdysozoa</taxon>
        <taxon>Arthropoda</taxon>
        <taxon>Chelicerata</taxon>
        <taxon>Arachnida</taxon>
        <taxon>Acari</taxon>
        <taxon>Acariformes</taxon>
        <taxon>Sarcoptiformes</taxon>
        <taxon>Astigmata</taxon>
        <taxon>Psoroptidia</taxon>
        <taxon>Analgoidea</taxon>
        <taxon>Pyroglyphidae</taxon>
        <taxon>Dermatophagoidinae</taxon>
        <taxon>Dermatophagoides</taxon>
    </lineage>
</organism>
<gene>
    <name evidence="1" type="ORF">DERF_005930</name>
</gene>